<dbReference type="Proteomes" id="UP000077202">
    <property type="component" value="Unassembled WGS sequence"/>
</dbReference>
<evidence type="ECO:0000256" key="4">
    <source>
        <dbReference type="ARBA" id="ARBA00022679"/>
    </source>
</evidence>
<gene>
    <name evidence="7" type="ORF">AXG93_3822s1430</name>
</gene>
<dbReference type="EMBL" id="LVLJ01000653">
    <property type="protein sequence ID" value="OAE33485.1"/>
    <property type="molecule type" value="Genomic_DNA"/>
</dbReference>
<keyword evidence="4" id="KW-0808">Transferase</keyword>
<dbReference type="InterPro" id="IPR029063">
    <property type="entry name" value="SAM-dependent_MTases_sf"/>
</dbReference>
<evidence type="ECO:0000256" key="2">
    <source>
        <dbReference type="ARBA" id="ARBA00012003"/>
    </source>
</evidence>
<dbReference type="GO" id="GO:0030735">
    <property type="term" value="F:carnosine N-methyltransferase activity"/>
    <property type="evidence" value="ECO:0007669"/>
    <property type="project" value="UniProtKB-EC"/>
</dbReference>
<evidence type="ECO:0000256" key="6">
    <source>
        <dbReference type="SAM" id="MobiDB-lite"/>
    </source>
</evidence>
<comment type="similarity">
    <text evidence="1">Belongs to the carnosine N-methyltransferase family.</text>
</comment>
<dbReference type="InterPro" id="IPR012901">
    <property type="entry name" value="CARME"/>
</dbReference>
<dbReference type="AlphaFoldDB" id="A0A176WM30"/>
<keyword evidence="8" id="KW-1185">Reference proteome</keyword>
<evidence type="ECO:0000313" key="8">
    <source>
        <dbReference type="Proteomes" id="UP000077202"/>
    </source>
</evidence>
<dbReference type="PANTHER" id="PTHR12303:SF6">
    <property type="entry name" value="CARNOSINE N-METHYLTRANSFERASE"/>
    <property type="match status" value="1"/>
</dbReference>
<dbReference type="Pfam" id="PF07942">
    <property type="entry name" value="CARME"/>
    <property type="match status" value="1"/>
</dbReference>
<dbReference type="EC" id="2.1.1.22" evidence="2"/>
<dbReference type="SMART" id="SM01296">
    <property type="entry name" value="N2227"/>
    <property type="match status" value="1"/>
</dbReference>
<evidence type="ECO:0000256" key="3">
    <source>
        <dbReference type="ARBA" id="ARBA00022603"/>
    </source>
</evidence>
<protein>
    <recommendedName>
        <fullName evidence="2">carnosine N-methyltransferase</fullName>
        <ecNumber evidence="2">2.1.1.22</ecNumber>
    </recommendedName>
</protein>
<feature type="compositionally biased region" description="Basic and acidic residues" evidence="6">
    <location>
        <begin position="150"/>
        <end position="159"/>
    </location>
</feature>
<dbReference type="PANTHER" id="PTHR12303">
    <property type="entry name" value="CARNOSINE N-METHYLTRANSFERASE"/>
    <property type="match status" value="1"/>
</dbReference>
<keyword evidence="5" id="KW-0949">S-adenosyl-L-methionine</keyword>
<dbReference type="SUPFAM" id="SSF53335">
    <property type="entry name" value="S-adenosyl-L-methionine-dependent methyltransferases"/>
    <property type="match status" value="1"/>
</dbReference>
<proteinExistence type="inferred from homology"/>
<reference evidence="7" key="1">
    <citation type="submission" date="2016-03" db="EMBL/GenBank/DDBJ databases">
        <title>Mechanisms controlling the formation of the plant cell surface in tip-growing cells are functionally conserved among land plants.</title>
        <authorList>
            <person name="Honkanen S."/>
            <person name="Jones V.A."/>
            <person name="Morieri G."/>
            <person name="Champion C."/>
            <person name="Hetherington A.J."/>
            <person name="Kelly S."/>
            <person name="Saint-Marcoux D."/>
            <person name="Proust H."/>
            <person name="Prescott H."/>
            <person name="Dolan L."/>
        </authorList>
    </citation>
    <scope>NUCLEOTIDE SEQUENCE [LARGE SCALE GENOMIC DNA]</scope>
    <source>
        <tissue evidence="7">Whole gametophyte</tissue>
    </source>
</reference>
<evidence type="ECO:0000256" key="5">
    <source>
        <dbReference type="ARBA" id="ARBA00022691"/>
    </source>
</evidence>
<evidence type="ECO:0000313" key="7">
    <source>
        <dbReference type="EMBL" id="OAE33485.1"/>
    </source>
</evidence>
<dbReference type="GO" id="GO:0032259">
    <property type="term" value="P:methylation"/>
    <property type="evidence" value="ECO:0007669"/>
    <property type="project" value="UniProtKB-KW"/>
</dbReference>
<name>A0A176WM30_MARPO</name>
<accession>A0A176WM30</accession>
<evidence type="ECO:0000256" key="1">
    <source>
        <dbReference type="ARBA" id="ARBA00010086"/>
    </source>
</evidence>
<keyword evidence="3" id="KW-0489">Methyltransferase</keyword>
<feature type="region of interest" description="Disordered" evidence="6">
    <location>
        <begin position="119"/>
        <end position="194"/>
    </location>
</feature>
<dbReference type="Gene3D" id="3.40.50.150">
    <property type="entry name" value="Vaccinia Virus protein VP39"/>
    <property type="match status" value="1"/>
</dbReference>
<sequence length="628" mass="70468">MEALEGGGDGELSKLDLAQEAQALRRVVSAYLNYASAGEEDILRWERSYSKLKPDHKASCVEANMFFIHHVLQAFSPPFEMGDFTSGAGEKCQSISNLEDCGVGENRTLQADMYARGPHFPSEDLAVGDGIDNSSSFTSDGMKKPSVCQRNDERMDPRSSNKRQASEISNEDWRSEEESGDGRRVDNRHLTSHSIRPTLNDVVKTGENGFKEHQDFDETSQAKDVVSDRLAVNRRDLLTGRDVDTLPSDVGHIDDSEDMETGYTTIWYQPNFQLPVPPADVDKVRCIIRNIVRDWSEEGVCERAECYTPILKELEDWFPNRSQRRPPTCLVPGAGLGRLAFEISRLGFVTQGNEFSYYMMICSSFILNGTQEALEWEIYPWIHSSCNTIKDEHQLRCVRFPDLHPASAEITEGFSMCAGDFVEVYRHPDQKEAWDAVVTCFFIDTAHNILEYLEIIARILKPGGVWINLGPLLYHFADAHTCSSDDELSIELSLDDVKTIAGHYGLVLQLGYDGLKAMTGLYQVLESLSEVIVPLGLTFMWLLPEREGPRDDIQFQYQVHDAVRTLCKVAQCSNWLLYDCTHDGTGGDSCKVFDHEAALMVSHHLVPKDLHGFGADLRQPLRGTASSG</sequence>
<feature type="compositionally biased region" description="Basic and acidic residues" evidence="6">
    <location>
        <begin position="171"/>
        <end position="189"/>
    </location>
</feature>
<comment type="caution">
    <text evidence="7">The sequence shown here is derived from an EMBL/GenBank/DDBJ whole genome shotgun (WGS) entry which is preliminary data.</text>
</comment>
<organism evidence="7 8">
    <name type="scientific">Marchantia polymorpha subsp. ruderalis</name>
    <dbReference type="NCBI Taxonomy" id="1480154"/>
    <lineage>
        <taxon>Eukaryota</taxon>
        <taxon>Viridiplantae</taxon>
        <taxon>Streptophyta</taxon>
        <taxon>Embryophyta</taxon>
        <taxon>Marchantiophyta</taxon>
        <taxon>Marchantiopsida</taxon>
        <taxon>Marchantiidae</taxon>
        <taxon>Marchantiales</taxon>
        <taxon>Marchantiaceae</taxon>
        <taxon>Marchantia</taxon>
    </lineage>
</organism>